<dbReference type="OrthoDB" id="5099460at2759"/>
<sequence>MTTIKISYSGQRFWECCYCHQWNVLRLHHACSVCGHWCCYRLEWRPRQEIVARSNTPEPLPLMMAAVDNLPFEDVSTRERSILFAPGQLGKIIEYIEPDALSHQNISDEASPQPLYLEGAKSPSSQTISEGPIESGGKAPDSGSLSPPWSWWRSRRQSAPGMLTAAEASLSSDNRTILNQGVQATLAMSDEIDDAMFSESTTLLENGEIVSSSLLENSNIFENRLAQQEQQWFHQNIRYIIGGLLREWQGFRNQTHTHHRGELNDNGENGLLQNNQGCKDSRKRKQDSEADSQEATSGPSNIAKRQRGIIEDNIEPPLACPFSKKDLHVYRECTKFGFTRARDVKQHLKRSHRPDIEEAKQDRLKKPSSPGSREQQWYGIFDILFPGHLPRPCSPYNDFDIREQPPAVAAVVSEALHIPYHYLMTEGAGVLLQEIHRDPAFSREGGPDVTDMRRALGRLFGQYLNQHLERPLETPNGSNGTPDESLNCNPEISQRDLSLGSERTNTLVPESPNHTLGNQTDMPHLSDHQNSFIGTDQATRNFTQYDTGILVSANQDFEAVGEDMDTVAATNHEEPPPREFEELWGTYTDFVFDDDPSYS</sequence>
<dbReference type="EMBL" id="JAGPXF010000001">
    <property type="protein sequence ID" value="KAH7261688.1"/>
    <property type="molecule type" value="Genomic_DNA"/>
</dbReference>
<protein>
    <submittedName>
        <fullName evidence="2">Uncharacterized protein</fullName>
    </submittedName>
</protein>
<feature type="compositionally biased region" description="Low complexity" evidence="1">
    <location>
        <begin position="140"/>
        <end position="150"/>
    </location>
</feature>
<organism evidence="2 3">
    <name type="scientific">Fusarium tricinctum</name>
    <dbReference type="NCBI Taxonomy" id="61284"/>
    <lineage>
        <taxon>Eukaryota</taxon>
        <taxon>Fungi</taxon>
        <taxon>Dikarya</taxon>
        <taxon>Ascomycota</taxon>
        <taxon>Pezizomycotina</taxon>
        <taxon>Sordariomycetes</taxon>
        <taxon>Hypocreomycetidae</taxon>
        <taxon>Hypocreales</taxon>
        <taxon>Nectriaceae</taxon>
        <taxon>Fusarium</taxon>
        <taxon>Fusarium tricinctum species complex</taxon>
    </lineage>
</organism>
<evidence type="ECO:0000313" key="2">
    <source>
        <dbReference type="EMBL" id="KAH7261688.1"/>
    </source>
</evidence>
<dbReference type="Proteomes" id="UP000813427">
    <property type="component" value="Unassembled WGS sequence"/>
</dbReference>
<feature type="region of interest" description="Disordered" evidence="1">
    <location>
        <begin position="345"/>
        <end position="373"/>
    </location>
</feature>
<accession>A0A8K0WHA2</accession>
<name>A0A8K0WHA2_9HYPO</name>
<reference evidence="2" key="1">
    <citation type="journal article" date="2021" name="Nat. Commun.">
        <title>Genetic determinants of endophytism in the Arabidopsis root mycobiome.</title>
        <authorList>
            <person name="Mesny F."/>
            <person name="Miyauchi S."/>
            <person name="Thiergart T."/>
            <person name="Pickel B."/>
            <person name="Atanasova L."/>
            <person name="Karlsson M."/>
            <person name="Huettel B."/>
            <person name="Barry K.W."/>
            <person name="Haridas S."/>
            <person name="Chen C."/>
            <person name="Bauer D."/>
            <person name="Andreopoulos W."/>
            <person name="Pangilinan J."/>
            <person name="LaButti K."/>
            <person name="Riley R."/>
            <person name="Lipzen A."/>
            <person name="Clum A."/>
            <person name="Drula E."/>
            <person name="Henrissat B."/>
            <person name="Kohler A."/>
            <person name="Grigoriev I.V."/>
            <person name="Martin F.M."/>
            <person name="Hacquard S."/>
        </authorList>
    </citation>
    <scope>NUCLEOTIDE SEQUENCE</scope>
    <source>
        <strain evidence="2">MPI-SDFR-AT-0068</strain>
    </source>
</reference>
<comment type="caution">
    <text evidence="2">The sequence shown here is derived from an EMBL/GenBank/DDBJ whole genome shotgun (WGS) entry which is preliminary data.</text>
</comment>
<dbReference type="AlphaFoldDB" id="A0A8K0WHA2"/>
<gene>
    <name evidence="2" type="ORF">BKA59DRAFT_504736</name>
</gene>
<dbReference type="PANTHER" id="PTHR38166:SF1">
    <property type="entry name" value="C2H2-TYPE DOMAIN-CONTAINING PROTEIN"/>
    <property type="match status" value="1"/>
</dbReference>
<feature type="compositionally biased region" description="Low complexity" evidence="1">
    <location>
        <begin position="264"/>
        <end position="277"/>
    </location>
</feature>
<feature type="region of interest" description="Disordered" evidence="1">
    <location>
        <begin position="114"/>
        <end position="150"/>
    </location>
</feature>
<evidence type="ECO:0000256" key="1">
    <source>
        <dbReference type="SAM" id="MobiDB-lite"/>
    </source>
</evidence>
<dbReference type="PANTHER" id="PTHR38166">
    <property type="entry name" value="C2H2-TYPE DOMAIN-CONTAINING PROTEIN-RELATED"/>
    <property type="match status" value="1"/>
</dbReference>
<evidence type="ECO:0000313" key="3">
    <source>
        <dbReference type="Proteomes" id="UP000813427"/>
    </source>
</evidence>
<keyword evidence="3" id="KW-1185">Reference proteome</keyword>
<feature type="region of interest" description="Disordered" evidence="1">
    <location>
        <begin position="470"/>
        <end position="491"/>
    </location>
</feature>
<feature type="compositionally biased region" description="Basic and acidic residues" evidence="1">
    <location>
        <begin position="353"/>
        <end position="365"/>
    </location>
</feature>
<feature type="region of interest" description="Disordered" evidence="1">
    <location>
        <begin position="257"/>
        <end position="310"/>
    </location>
</feature>
<feature type="compositionally biased region" description="Polar residues" evidence="1">
    <location>
        <begin position="475"/>
        <end position="491"/>
    </location>
</feature>
<proteinExistence type="predicted"/>